<evidence type="ECO:0000259" key="6">
    <source>
        <dbReference type="PROSITE" id="PS50109"/>
    </source>
</evidence>
<dbReference type="RefSeq" id="WP_104437876.1">
    <property type="nucleotide sequence ID" value="NZ_PTJA01000008.1"/>
</dbReference>
<keyword evidence="3" id="KW-0597">Phosphoprotein</keyword>
<dbReference type="InterPro" id="IPR003661">
    <property type="entry name" value="HisK_dim/P_dom"/>
</dbReference>
<evidence type="ECO:0000256" key="2">
    <source>
        <dbReference type="ARBA" id="ARBA00012438"/>
    </source>
</evidence>
<dbReference type="Pfam" id="PF00512">
    <property type="entry name" value="HisKA"/>
    <property type="match status" value="1"/>
</dbReference>
<evidence type="ECO:0000313" key="7">
    <source>
        <dbReference type="EMBL" id="PPK79986.1"/>
    </source>
</evidence>
<reference evidence="7 8" key="1">
    <citation type="submission" date="2018-02" db="EMBL/GenBank/DDBJ databases">
        <title>Genomic Encyclopedia of Archaeal and Bacterial Type Strains, Phase II (KMG-II): from individual species to whole genera.</title>
        <authorList>
            <person name="Goeker M."/>
        </authorList>
    </citation>
    <scope>NUCLEOTIDE SEQUENCE [LARGE SCALE GENOMIC DNA]</scope>
    <source>
        <strain evidence="7 8">DSM 3808</strain>
    </source>
</reference>
<gene>
    <name evidence="7" type="ORF">BXY41_108211</name>
</gene>
<dbReference type="CDD" id="cd00075">
    <property type="entry name" value="HATPase"/>
    <property type="match status" value="1"/>
</dbReference>
<evidence type="ECO:0000256" key="4">
    <source>
        <dbReference type="ARBA" id="ARBA00022777"/>
    </source>
</evidence>
<feature type="domain" description="Histidine kinase" evidence="6">
    <location>
        <begin position="93"/>
        <end position="307"/>
    </location>
</feature>
<dbReference type="SUPFAM" id="SSF47384">
    <property type="entry name" value="Homodimeric domain of signal transducing histidine kinase"/>
    <property type="match status" value="1"/>
</dbReference>
<dbReference type="PANTHER" id="PTHR43547">
    <property type="entry name" value="TWO-COMPONENT HISTIDINE KINASE"/>
    <property type="match status" value="1"/>
</dbReference>
<proteinExistence type="predicted"/>
<dbReference type="OrthoDB" id="1522504at2"/>
<dbReference type="InterPro" id="IPR036097">
    <property type="entry name" value="HisK_dim/P_sf"/>
</dbReference>
<keyword evidence="4 7" id="KW-0808">Transferase</keyword>
<comment type="catalytic activity">
    <reaction evidence="1">
        <text>ATP + protein L-histidine = ADP + protein N-phospho-L-histidine.</text>
        <dbReference type="EC" id="2.7.13.3"/>
    </reaction>
</comment>
<dbReference type="InterPro" id="IPR004358">
    <property type="entry name" value="Sig_transdc_His_kin-like_C"/>
</dbReference>
<dbReference type="PROSITE" id="PS50109">
    <property type="entry name" value="HIS_KIN"/>
    <property type="match status" value="1"/>
</dbReference>
<dbReference type="GO" id="GO:0000155">
    <property type="term" value="F:phosphorelay sensor kinase activity"/>
    <property type="evidence" value="ECO:0007669"/>
    <property type="project" value="InterPro"/>
</dbReference>
<dbReference type="InterPro" id="IPR005467">
    <property type="entry name" value="His_kinase_dom"/>
</dbReference>
<keyword evidence="8" id="KW-1185">Reference proteome</keyword>
<organism evidence="7 8">
    <name type="scientific">Lacrimispora xylanisolvens</name>
    <dbReference type="NCBI Taxonomy" id="384636"/>
    <lineage>
        <taxon>Bacteria</taxon>
        <taxon>Bacillati</taxon>
        <taxon>Bacillota</taxon>
        <taxon>Clostridia</taxon>
        <taxon>Lachnospirales</taxon>
        <taxon>Lachnospiraceae</taxon>
        <taxon>Lacrimispora</taxon>
    </lineage>
</organism>
<accession>A0A2S6HQX9</accession>
<dbReference type="PRINTS" id="PR00344">
    <property type="entry name" value="BCTRLSENSOR"/>
</dbReference>
<evidence type="ECO:0000313" key="8">
    <source>
        <dbReference type="Proteomes" id="UP000237749"/>
    </source>
</evidence>
<evidence type="ECO:0000256" key="5">
    <source>
        <dbReference type="ARBA" id="ARBA00023012"/>
    </source>
</evidence>
<dbReference type="SUPFAM" id="SSF55874">
    <property type="entry name" value="ATPase domain of HSP90 chaperone/DNA topoisomerase II/histidine kinase"/>
    <property type="match status" value="1"/>
</dbReference>
<comment type="caution">
    <text evidence="7">The sequence shown here is derived from an EMBL/GenBank/DDBJ whole genome shotgun (WGS) entry which is preliminary data.</text>
</comment>
<keyword evidence="4 7" id="KW-0418">Kinase</keyword>
<dbReference type="InterPro" id="IPR036890">
    <property type="entry name" value="HATPase_C_sf"/>
</dbReference>
<dbReference type="EMBL" id="PTJA01000008">
    <property type="protein sequence ID" value="PPK79986.1"/>
    <property type="molecule type" value="Genomic_DNA"/>
</dbReference>
<dbReference type="SMART" id="SM00388">
    <property type="entry name" value="HisKA"/>
    <property type="match status" value="1"/>
</dbReference>
<sequence length="312" mass="35309">MVVILILSLLLCLSLSFAFFCYFKLLSVRKQLKEITAALSDIQGGNGNRKILAVHNDLTAELSYQLNGIVYCYEEQIYKLKAADEANRQLMTSLSHDVRTPLTTLIGYLDAIKKGIAGHEEQADYMETARLKAHSLKNYIDQLFDCFKLNSGDFTLTAEKIELAELTRNILKNWIPVFEENQLQYEIEIPEQPVFINADPDGYQRIINNLIQNVISHSHADKITIQMYIKKAAGIIRILDNGIGIAPADLDHIFDRLYKCDKGRSDKGSGLGLFIVRQLTEKMNGIIDVQSEPGIYSEFIIHFPAAELHLQD</sequence>
<dbReference type="Gene3D" id="3.30.565.10">
    <property type="entry name" value="Histidine kinase-like ATPase, C-terminal domain"/>
    <property type="match status" value="1"/>
</dbReference>
<dbReference type="SMART" id="SM00387">
    <property type="entry name" value="HATPase_c"/>
    <property type="match status" value="1"/>
</dbReference>
<dbReference type="AlphaFoldDB" id="A0A2S6HQX9"/>
<evidence type="ECO:0000256" key="3">
    <source>
        <dbReference type="ARBA" id="ARBA00022553"/>
    </source>
</evidence>
<dbReference type="Proteomes" id="UP000237749">
    <property type="component" value="Unassembled WGS sequence"/>
</dbReference>
<protein>
    <recommendedName>
        <fullName evidence="2">histidine kinase</fullName>
        <ecNumber evidence="2">2.7.13.3</ecNumber>
    </recommendedName>
</protein>
<dbReference type="Pfam" id="PF02518">
    <property type="entry name" value="HATPase_c"/>
    <property type="match status" value="1"/>
</dbReference>
<keyword evidence="5" id="KW-0902">Two-component regulatory system</keyword>
<dbReference type="Gene3D" id="1.10.287.130">
    <property type="match status" value="1"/>
</dbReference>
<dbReference type="PANTHER" id="PTHR43547:SF2">
    <property type="entry name" value="HYBRID SIGNAL TRANSDUCTION HISTIDINE KINASE C"/>
    <property type="match status" value="1"/>
</dbReference>
<dbReference type="InterPro" id="IPR003594">
    <property type="entry name" value="HATPase_dom"/>
</dbReference>
<dbReference type="CDD" id="cd00082">
    <property type="entry name" value="HisKA"/>
    <property type="match status" value="1"/>
</dbReference>
<dbReference type="EC" id="2.7.13.3" evidence="2"/>
<evidence type="ECO:0000256" key="1">
    <source>
        <dbReference type="ARBA" id="ARBA00000085"/>
    </source>
</evidence>
<name>A0A2S6HQX9_9FIRM</name>